<proteinExistence type="inferred from homology"/>
<evidence type="ECO:0000256" key="2">
    <source>
        <dbReference type="ARBA" id="ARBA00023002"/>
    </source>
</evidence>
<dbReference type="RefSeq" id="WP_073050233.1">
    <property type="nucleotide sequence ID" value="NZ_FQZL01000025.1"/>
</dbReference>
<dbReference type="FunFam" id="3.40.50.1970:FF:000003">
    <property type="entry name" value="Alcohol dehydrogenase, iron-containing"/>
    <property type="match status" value="1"/>
</dbReference>
<dbReference type="Pfam" id="PF25137">
    <property type="entry name" value="ADH_Fe_C"/>
    <property type="match status" value="1"/>
</dbReference>
<evidence type="ECO:0000313" key="6">
    <source>
        <dbReference type="EMBL" id="SHJ55966.1"/>
    </source>
</evidence>
<reference evidence="6 7" key="1">
    <citation type="submission" date="2016-11" db="EMBL/GenBank/DDBJ databases">
        <authorList>
            <person name="Jaros S."/>
            <person name="Januszkiewicz K."/>
            <person name="Wedrychowicz H."/>
        </authorList>
    </citation>
    <scope>NUCLEOTIDE SEQUENCE [LARGE SCALE GENOMIC DNA]</scope>
    <source>
        <strain evidence="6 7">DSM 17477</strain>
    </source>
</reference>
<evidence type="ECO:0000259" key="4">
    <source>
        <dbReference type="Pfam" id="PF00465"/>
    </source>
</evidence>
<dbReference type="STRING" id="1121476.SAMN02745751_02845"/>
<gene>
    <name evidence="6" type="ORF">SAMN02745751_02845</name>
</gene>
<dbReference type="GO" id="GO:0004022">
    <property type="term" value="F:alcohol dehydrogenase (NAD+) activity"/>
    <property type="evidence" value="ECO:0007669"/>
    <property type="project" value="UniProtKB-ARBA"/>
</dbReference>
<feature type="domain" description="Fe-containing alcohol dehydrogenase-like C-terminal" evidence="5">
    <location>
        <begin position="204"/>
        <end position="371"/>
    </location>
</feature>
<evidence type="ECO:0000259" key="5">
    <source>
        <dbReference type="Pfam" id="PF25137"/>
    </source>
</evidence>
<sequence length="432" mass="48724">MNKLMIRTRHTIRKQTRRSSRYPEPVVVIESGCSSQVAAYLKKHNSEKTLVVTDKKIIKLKIMDEFVSSLRNEGIDYIVFNNIVENPTIDNVVEGVEVYRTNHCDSIIGFGGRAAMDGAKLIGAKVTNKKDVYSMKGRNRLWRRPPMFIAVPTIAGTGSEADFKAIVTDTNRFEKITVIDKKLLPEISYLDANLMKEVPTQILACSGMNLLAKTMESYLSRYRTKAAEKLCIETVQIVFNNLEKLYDDRMDSDAGSSLFTASYFSGRANMVALTGYGDLIGYFLSDAYGISHSYVLAVVFPYLLEMSRDKIIKRLSRLAVLVGLGDENEDASVLSDRIISRIKEMNANMGIPEYIEVLRERDIKVIAGIIEKNSNPKVPAPKILDAEDFEKLLYSVLKKDEGNKEEDETSELKEDIISYNEVEETNDTENEL</sequence>
<dbReference type="InterPro" id="IPR001670">
    <property type="entry name" value="ADH_Fe/GldA"/>
</dbReference>
<organism evidence="6 7">
    <name type="scientific">Dethiosulfatibacter aminovorans DSM 17477</name>
    <dbReference type="NCBI Taxonomy" id="1121476"/>
    <lineage>
        <taxon>Bacteria</taxon>
        <taxon>Bacillati</taxon>
        <taxon>Bacillota</taxon>
        <taxon>Tissierellia</taxon>
        <taxon>Dethiosulfatibacter</taxon>
    </lineage>
</organism>
<dbReference type="CDD" id="cd08189">
    <property type="entry name" value="Fe-ADH-like"/>
    <property type="match status" value="1"/>
</dbReference>
<feature type="region of interest" description="Disordered" evidence="3">
    <location>
        <begin position="400"/>
        <end position="432"/>
    </location>
</feature>
<protein>
    <submittedName>
        <fullName evidence="6">Alcohol dehydrogenase, class IV</fullName>
    </submittedName>
</protein>
<dbReference type="PANTHER" id="PTHR11496">
    <property type="entry name" value="ALCOHOL DEHYDROGENASE"/>
    <property type="match status" value="1"/>
</dbReference>
<dbReference type="SUPFAM" id="SSF56796">
    <property type="entry name" value="Dehydroquinate synthase-like"/>
    <property type="match status" value="1"/>
</dbReference>
<dbReference type="PANTHER" id="PTHR11496:SF102">
    <property type="entry name" value="ALCOHOL DEHYDROGENASE 4"/>
    <property type="match status" value="1"/>
</dbReference>
<dbReference type="InterPro" id="IPR039697">
    <property type="entry name" value="Alcohol_dehydrogenase_Fe"/>
</dbReference>
<accession>A0A1M6KAL7</accession>
<evidence type="ECO:0000256" key="3">
    <source>
        <dbReference type="SAM" id="MobiDB-lite"/>
    </source>
</evidence>
<dbReference type="EMBL" id="FQZL01000025">
    <property type="protein sequence ID" value="SHJ55966.1"/>
    <property type="molecule type" value="Genomic_DNA"/>
</dbReference>
<dbReference type="GO" id="GO:0046872">
    <property type="term" value="F:metal ion binding"/>
    <property type="evidence" value="ECO:0007669"/>
    <property type="project" value="InterPro"/>
</dbReference>
<feature type="compositionally biased region" description="Acidic residues" evidence="3">
    <location>
        <begin position="421"/>
        <end position="432"/>
    </location>
</feature>
<dbReference type="Gene3D" id="1.20.1090.10">
    <property type="entry name" value="Dehydroquinate synthase-like - alpha domain"/>
    <property type="match status" value="1"/>
</dbReference>
<evidence type="ECO:0000313" key="7">
    <source>
        <dbReference type="Proteomes" id="UP000184052"/>
    </source>
</evidence>
<dbReference type="OrthoDB" id="9801156at2"/>
<feature type="domain" description="Alcohol dehydrogenase iron-type/glycerol dehydrogenase GldA" evidence="4">
    <location>
        <begin position="27"/>
        <end position="191"/>
    </location>
</feature>
<evidence type="ECO:0000256" key="1">
    <source>
        <dbReference type="ARBA" id="ARBA00007358"/>
    </source>
</evidence>
<dbReference type="Proteomes" id="UP000184052">
    <property type="component" value="Unassembled WGS sequence"/>
</dbReference>
<name>A0A1M6KAL7_9FIRM</name>
<dbReference type="Pfam" id="PF00465">
    <property type="entry name" value="Fe-ADH"/>
    <property type="match status" value="1"/>
</dbReference>
<dbReference type="InterPro" id="IPR056798">
    <property type="entry name" value="ADH_Fe_C"/>
</dbReference>
<keyword evidence="7" id="KW-1185">Reference proteome</keyword>
<comment type="similarity">
    <text evidence="1">Belongs to the iron-containing alcohol dehydrogenase family.</text>
</comment>
<dbReference type="Gene3D" id="3.40.50.1970">
    <property type="match status" value="1"/>
</dbReference>
<dbReference type="AlphaFoldDB" id="A0A1M6KAL7"/>
<keyword evidence="2" id="KW-0560">Oxidoreductase</keyword>